<keyword evidence="2" id="KW-1185">Reference proteome</keyword>
<reference evidence="1 2" key="1">
    <citation type="submission" date="2018-10" db="EMBL/GenBank/DDBJ databases">
        <title>Draft genome sequence of the microsporidian Tubulinosema ratisbonensis.</title>
        <authorList>
            <person name="Polonais V."/>
            <person name="Peyretaillade E."/>
            <person name="Niehus S."/>
            <person name="Wawrzyniak I."/>
            <person name="Franchet A."/>
            <person name="Gaspin C."/>
            <person name="Reichstadt M."/>
            <person name="Belser C."/>
            <person name="Labadie K."/>
            <person name="Delbac F."/>
            <person name="Ferrandon D."/>
        </authorList>
    </citation>
    <scope>NUCLEOTIDE SEQUENCE [LARGE SCALE GENOMIC DNA]</scope>
    <source>
        <strain evidence="1 2">Franzen</strain>
    </source>
</reference>
<dbReference type="Proteomes" id="UP000282876">
    <property type="component" value="Unassembled WGS sequence"/>
</dbReference>
<organism evidence="1 2">
    <name type="scientific">Tubulinosema ratisbonensis</name>
    <dbReference type="NCBI Taxonomy" id="291195"/>
    <lineage>
        <taxon>Eukaryota</taxon>
        <taxon>Fungi</taxon>
        <taxon>Fungi incertae sedis</taxon>
        <taxon>Microsporidia</taxon>
        <taxon>Tubulinosematoidea</taxon>
        <taxon>Tubulinosematidae</taxon>
        <taxon>Tubulinosema</taxon>
    </lineage>
</organism>
<evidence type="ECO:0000313" key="1">
    <source>
        <dbReference type="EMBL" id="RVD92649.1"/>
    </source>
</evidence>
<name>A0A437ANG3_9MICR</name>
<gene>
    <name evidence="1" type="ORF">TUBRATIS_008370</name>
</gene>
<dbReference type="AlphaFoldDB" id="A0A437ANG3"/>
<dbReference type="VEuPathDB" id="MicrosporidiaDB:TUBRATIS_008370"/>
<sequence length="238" mass="28093">MIFFISFLKCTEILLGLAHKPIKIFLINDNKMFISKRLDYFGDSPFELINHEEEINLNKYDSDSQIKKDGPFFQIFIGDTGLCAKENKVILCEDTIDKWSIIKRNIGFVFSINELCISFYDRDLRLEDCSDKNNQLFDFLEIPPIFSCLNEISYDSKKDNLILKKVDDEIIRNEGLQGIKQEKLPVKDINDFIDRTFKNKDDKFKGEKIKKMDKLFKWGKFRGVKFKAKNFIDFMCPR</sequence>
<evidence type="ECO:0000313" key="2">
    <source>
        <dbReference type="Proteomes" id="UP000282876"/>
    </source>
</evidence>
<dbReference type="EMBL" id="RCSS01000169">
    <property type="protein sequence ID" value="RVD92649.1"/>
    <property type="molecule type" value="Genomic_DNA"/>
</dbReference>
<protein>
    <submittedName>
        <fullName evidence="1">Uncharacterized protein</fullName>
    </submittedName>
</protein>
<comment type="caution">
    <text evidence="1">The sequence shown here is derived from an EMBL/GenBank/DDBJ whole genome shotgun (WGS) entry which is preliminary data.</text>
</comment>
<accession>A0A437ANG3</accession>
<proteinExistence type="predicted"/>